<protein>
    <recommendedName>
        <fullName evidence="1">Ubiquinone biosynthesis accessory factor UbiT</fullName>
    </recommendedName>
</protein>
<organism evidence="3 4">
    <name type="scientific">Achromobacter deleyi</name>
    <dbReference type="NCBI Taxonomy" id="1353891"/>
    <lineage>
        <taxon>Bacteria</taxon>
        <taxon>Pseudomonadati</taxon>
        <taxon>Pseudomonadota</taxon>
        <taxon>Betaproteobacteria</taxon>
        <taxon>Burkholderiales</taxon>
        <taxon>Alcaligenaceae</taxon>
        <taxon>Achromobacter</taxon>
    </lineage>
</organism>
<dbReference type="RefSeq" id="WP_175196073.1">
    <property type="nucleotide sequence ID" value="NZ_CADIJO010000039.1"/>
</dbReference>
<dbReference type="GO" id="GO:0006744">
    <property type="term" value="P:ubiquinone biosynthetic process"/>
    <property type="evidence" value="ECO:0007669"/>
    <property type="project" value="UniProtKB-UniRule"/>
</dbReference>
<feature type="domain" description="SCP2" evidence="2">
    <location>
        <begin position="47"/>
        <end position="127"/>
    </location>
</feature>
<comment type="pathway">
    <text evidence="1">Cofactor biosynthesis; ubiquinone biosynthesis.</text>
</comment>
<dbReference type="SUPFAM" id="SSF55718">
    <property type="entry name" value="SCP-like"/>
    <property type="match status" value="1"/>
</dbReference>
<comment type="similarity">
    <text evidence="1">Belongs to the UbiT family.</text>
</comment>
<name>A0A6S7AP73_9BURK</name>
<evidence type="ECO:0000259" key="2">
    <source>
        <dbReference type="Pfam" id="PF02036"/>
    </source>
</evidence>
<reference evidence="3 4" key="1">
    <citation type="submission" date="2020-04" db="EMBL/GenBank/DDBJ databases">
        <authorList>
            <person name="De Canck E."/>
        </authorList>
    </citation>
    <scope>NUCLEOTIDE SEQUENCE [LARGE SCALE GENOMIC DNA]</scope>
    <source>
        <strain evidence="3 4">LMG 3458</strain>
    </source>
</reference>
<dbReference type="InterPro" id="IPR003033">
    <property type="entry name" value="SCP2_sterol-bd_dom"/>
</dbReference>
<dbReference type="UniPathway" id="UPA00232"/>
<evidence type="ECO:0000313" key="4">
    <source>
        <dbReference type="Proteomes" id="UP000494111"/>
    </source>
</evidence>
<dbReference type="AlphaFoldDB" id="A0A6S7AP73"/>
<gene>
    <name evidence="1" type="primary">ubiT</name>
    <name evidence="3" type="ORF">LMG3458_05900</name>
</gene>
<evidence type="ECO:0000256" key="1">
    <source>
        <dbReference type="HAMAP-Rule" id="MF_02231"/>
    </source>
</evidence>
<comment type="function">
    <text evidence="1">Required for O(2)-independent ubiquinone (coenzyme Q) biosynthesis. Likely functions as an accessory factor.</text>
</comment>
<dbReference type="Proteomes" id="UP000494111">
    <property type="component" value="Unassembled WGS sequence"/>
</dbReference>
<dbReference type="InterPro" id="IPR016830">
    <property type="entry name" value="UbiT"/>
</dbReference>
<evidence type="ECO:0000313" key="3">
    <source>
        <dbReference type="EMBL" id="CAB3741959.1"/>
    </source>
</evidence>
<accession>A0A6S7AP73</accession>
<dbReference type="InterPro" id="IPR036527">
    <property type="entry name" value="SCP2_sterol-bd_dom_sf"/>
</dbReference>
<dbReference type="HAMAP" id="MF_02231">
    <property type="entry name" value="UbiT"/>
    <property type="match status" value="1"/>
</dbReference>
<proteinExistence type="inferred from homology"/>
<keyword evidence="1" id="KW-0831">Ubiquinone biosynthesis</keyword>
<dbReference type="EMBL" id="CADIJO010000039">
    <property type="protein sequence ID" value="CAB3741959.1"/>
    <property type="molecule type" value="Genomic_DNA"/>
</dbReference>
<sequence length="143" mass="15752">MSHTAFTLPSVVARLGRRVPAPLASLHFAAGLELARRLKWLAPPPELDGRSFAITVEDLGLRSGFAVRAGAFRPRWDASPCELELGARLADLLALMRAETDADTLFFQRRLRISGDTELGLIVKNWLDAAPRPAWLQRLAAAR</sequence>
<dbReference type="Pfam" id="PF02036">
    <property type="entry name" value="SCP2"/>
    <property type="match status" value="1"/>
</dbReference>